<evidence type="ECO:0000256" key="4">
    <source>
        <dbReference type="ARBA" id="ARBA00022723"/>
    </source>
</evidence>
<dbReference type="RefSeq" id="WP_076453871.1">
    <property type="nucleotide sequence ID" value="NZ_FTOB01000002.1"/>
</dbReference>
<dbReference type="PROSITE" id="PS50878">
    <property type="entry name" value="RT_POL"/>
    <property type="match status" value="1"/>
</dbReference>
<evidence type="ECO:0000313" key="11">
    <source>
        <dbReference type="EMBL" id="SIS46882.1"/>
    </source>
</evidence>
<evidence type="ECO:0000259" key="10">
    <source>
        <dbReference type="PROSITE" id="PS50878"/>
    </source>
</evidence>
<dbReference type="SUPFAM" id="SSF56672">
    <property type="entry name" value="DNA/RNA polymerases"/>
    <property type="match status" value="1"/>
</dbReference>
<gene>
    <name evidence="11" type="ORF">SAMN05421766_10265</name>
</gene>
<keyword evidence="4" id="KW-0479">Metal-binding</keyword>
<comment type="caution">
    <text evidence="11">The sequence shown here is derived from an EMBL/GenBank/DDBJ whole genome shotgun (WGS) entry which is preliminary data.</text>
</comment>
<evidence type="ECO:0000256" key="3">
    <source>
        <dbReference type="ARBA" id="ARBA00022695"/>
    </source>
</evidence>
<evidence type="ECO:0000256" key="5">
    <source>
        <dbReference type="ARBA" id="ARBA00022842"/>
    </source>
</evidence>
<evidence type="ECO:0000256" key="9">
    <source>
        <dbReference type="ARBA" id="ARBA00048173"/>
    </source>
</evidence>
<keyword evidence="12" id="KW-1185">Reference proteome</keyword>
<dbReference type="PRINTS" id="PR00866">
    <property type="entry name" value="RNADNAPOLMS"/>
</dbReference>
<organism evidence="11 12">
    <name type="scientific">Zobellia uliginosa</name>
    <dbReference type="NCBI Taxonomy" id="143224"/>
    <lineage>
        <taxon>Bacteria</taxon>
        <taxon>Pseudomonadati</taxon>
        <taxon>Bacteroidota</taxon>
        <taxon>Flavobacteriia</taxon>
        <taxon>Flavobacteriales</taxon>
        <taxon>Flavobacteriaceae</taxon>
        <taxon>Zobellia</taxon>
    </lineage>
</organism>
<dbReference type="EC" id="2.7.7.49" evidence="1"/>
<evidence type="ECO:0000256" key="1">
    <source>
        <dbReference type="ARBA" id="ARBA00012493"/>
    </source>
</evidence>
<evidence type="ECO:0000313" key="12">
    <source>
        <dbReference type="Proteomes" id="UP000185728"/>
    </source>
</evidence>
<sequence>MTFEQYKIAFEKAASNSGYSELNIKRCLDYAKPLIENNVPIIYNTSHFSSLVGYKKAYIKKAVYYTKSFYTDYAIKKKNGKTRTISEPLPSLKEIQTWILQNIFQQLKVSPYAKAYKRKVSIVENLKFHYNQPKVFTLDLKDFFPSIKIHSVEQIFKSLGYSDLISNLLAKLCTKENCLPQGAPTSPYISNLYFLPADNHISEFCKQHSIRYTRYADDLTFSGNFDENAVLNFVSEQIVKLELVIHPDKIKLMTPNQRQSVTGIVVNQKPQVVFHKRNKVRQELYYIKKFGLANHMERKGIKKRNYLEHLLGKVNFIIQINPTDTEFIEYKEYLIKLKSEISGQT</sequence>
<dbReference type="GO" id="GO:0003964">
    <property type="term" value="F:RNA-directed DNA polymerase activity"/>
    <property type="evidence" value="ECO:0007669"/>
    <property type="project" value="UniProtKB-KW"/>
</dbReference>
<reference evidence="11 12" key="1">
    <citation type="submission" date="2017-01" db="EMBL/GenBank/DDBJ databases">
        <authorList>
            <person name="Varghese N."/>
            <person name="Submissions S."/>
        </authorList>
    </citation>
    <scope>NUCLEOTIDE SEQUENCE [LARGE SCALE GENOMIC DNA]</scope>
    <source>
        <strain evidence="11 12">DSM 2061</strain>
    </source>
</reference>
<evidence type="ECO:0000256" key="2">
    <source>
        <dbReference type="ARBA" id="ARBA00022679"/>
    </source>
</evidence>
<proteinExistence type="inferred from homology"/>
<dbReference type="Pfam" id="PF00078">
    <property type="entry name" value="RVT_1"/>
    <property type="match status" value="1"/>
</dbReference>
<dbReference type="PANTHER" id="PTHR34047:SF7">
    <property type="entry name" value="RNA-DIRECTED DNA POLYMERASE"/>
    <property type="match status" value="1"/>
</dbReference>
<dbReference type="InterPro" id="IPR043502">
    <property type="entry name" value="DNA/RNA_pol_sf"/>
</dbReference>
<feature type="domain" description="Reverse transcriptase" evidence="10">
    <location>
        <begin position="1"/>
        <end position="266"/>
    </location>
</feature>
<accession>A0ABY1KQV6</accession>
<keyword evidence="3" id="KW-0548">Nucleotidyltransferase</keyword>
<dbReference type="Proteomes" id="UP000185728">
    <property type="component" value="Unassembled WGS sequence"/>
</dbReference>
<keyword evidence="7" id="KW-0051">Antiviral defense</keyword>
<keyword evidence="5" id="KW-0460">Magnesium</keyword>
<evidence type="ECO:0000256" key="8">
    <source>
        <dbReference type="ARBA" id="ARBA00034120"/>
    </source>
</evidence>
<dbReference type="InterPro" id="IPR000123">
    <property type="entry name" value="Reverse_transcriptase_msDNA"/>
</dbReference>
<evidence type="ECO:0000256" key="7">
    <source>
        <dbReference type="ARBA" id="ARBA00023118"/>
    </source>
</evidence>
<comment type="similarity">
    <text evidence="8">Belongs to the bacterial reverse transcriptase family.</text>
</comment>
<dbReference type="PANTHER" id="PTHR34047">
    <property type="entry name" value="NUCLEAR INTRON MATURASE 1, MITOCHONDRIAL-RELATED"/>
    <property type="match status" value="1"/>
</dbReference>
<name>A0ABY1KQV6_9FLAO</name>
<dbReference type="InterPro" id="IPR051083">
    <property type="entry name" value="GrpII_Intron_Splice-Mob/Def"/>
</dbReference>
<evidence type="ECO:0000256" key="6">
    <source>
        <dbReference type="ARBA" id="ARBA00022918"/>
    </source>
</evidence>
<keyword evidence="2" id="KW-0808">Transferase</keyword>
<protein>
    <recommendedName>
        <fullName evidence="1">RNA-directed DNA polymerase</fullName>
        <ecNumber evidence="1">2.7.7.49</ecNumber>
    </recommendedName>
</protein>
<keyword evidence="6 11" id="KW-0695">RNA-directed DNA polymerase</keyword>
<dbReference type="EMBL" id="FTOB01000002">
    <property type="protein sequence ID" value="SIS46882.1"/>
    <property type="molecule type" value="Genomic_DNA"/>
</dbReference>
<dbReference type="InterPro" id="IPR000477">
    <property type="entry name" value="RT_dom"/>
</dbReference>
<dbReference type="CDD" id="cd03487">
    <property type="entry name" value="RT_Bac_retron_II"/>
    <property type="match status" value="1"/>
</dbReference>
<comment type="catalytic activity">
    <reaction evidence="9">
        <text>DNA(n) + a 2'-deoxyribonucleoside 5'-triphosphate = DNA(n+1) + diphosphate</text>
        <dbReference type="Rhea" id="RHEA:22508"/>
        <dbReference type="Rhea" id="RHEA-COMP:17339"/>
        <dbReference type="Rhea" id="RHEA-COMP:17340"/>
        <dbReference type="ChEBI" id="CHEBI:33019"/>
        <dbReference type="ChEBI" id="CHEBI:61560"/>
        <dbReference type="ChEBI" id="CHEBI:173112"/>
        <dbReference type="EC" id="2.7.7.49"/>
    </reaction>
</comment>